<name>E8X6G0_GRATM</name>
<dbReference type="GO" id="GO:0006355">
    <property type="term" value="P:regulation of DNA-templated transcription"/>
    <property type="evidence" value="ECO:0007669"/>
    <property type="project" value="InterPro"/>
</dbReference>
<dbReference type="InterPro" id="IPR019734">
    <property type="entry name" value="TPR_rpt"/>
</dbReference>
<dbReference type="SUPFAM" id="SSF48452">
    <property type="entry name" value="TPR-like"/>
    <property type="match status" value="2"/>
</dbReference>
<evidence type="ECO:0000256" key="3">
    <source>
        <dbReference type="SAM" id="MobiDB-lite"/>
    </source>
</evidence>
<dbReference type="GO" id="GO:0000160">
    <property type="term" value="P:phosphorelay signal transduction system"/>
    <property type="evidence" value="ECO:0007669"/>
    <property type="project" value="InterPro"/>
</dbReference>
<dbReference type="SMART" id="SM00028">
    <property type="entry name" value="TPR"/>
    <property type="match status" value="4"/>
</dbReference>
<keyword evidence="7" id="KW-1185">Reference proteome</keyword>
<dbReference type="GO" id="GO:0003677">
    <property type="term" value="F:DNA binding"/>
    <property type="evidence" value="ECO:0007669"/>
    <property type="project" value="UniProtKB-UniRule"/>
</dbReference>
<dbReference type="CDD" id="cd00383">
    <property type="entry name" value="trans_reg_C"/>
    <property type="match status" value="1"/>
</dbReference>
<feature type="transmembrane region" description="Helical" evidence="4">
    <location>
        <begin position="189"/>
        <end position="209"/>
    </location>
</feature>
<evidence type="ECO:0000256" key="2">
    <source>
        <dbReference type="PROSITE-ProRule" id="PRU01091"/>
    </source>
</evidence>
<evidence type="ECO:0000313" key="7">
    <source>
        <dbReference type="Proteomes" id="UP000000343"/>
    </source>
</evidence>
<organism evidence="7">
    <name type="scientific">Granulicella tundricola (strain ATCC BAA-1859 / DSM 23138 / MP5ACTX9)</name>
    <dbReference type="NCBI Taxonomy" id="1198114"/>
    <lineage>
        <taxon>Bacteria</taxon>
        <taxon>Pseudomonadati</taxon>
        <taxon>Acidobacteriota</taxon>
        <taxon>Terriglobia</taxon>
        <taxon>Terriglobales</taxon>
        <taxon>Acidobacteriaceae</taxon>
        <taxon>Granulicella</taxon>
    </lineage>
</organism>
<dbReference type="KEGG" id="acm:AciX9_4271"/>
<reference evidence="7" key="1">
    <citation type="submission" date="2011-01" db="EMBL/GenBank/DDBJ databases">
        <title>Complete sequence of plasmid1 of Acidobacterium sp. MP5ACTX9.</title>
        <authorList>
            <consortium name="US DOE Joint Genome Institute"/>
            <person name="Lucas S."/>
            <person name="Copeland A."/>
            <person name="Lapidus A."/>
            <person name="Cheng J.-F."/>
            <person name="Goodwin L."/>
            <person name="Pitluck S."/>
            <person name="Teshima H."/>
            <person name="Detter J.C."/>
            <person name="Han C."/>
            <person name="Tapia R."/>
            <person name="Land M."/>
            <person name="Hauser L."/>
            <person name="Kyrpides N."/>
            <person name="Ivanova N."/>
            <person name="Ovchinnikova G."/>
            <person name="Pagani I."/>
            <person name="Rawat S.R."/>
            <person name="Mannisto M."/>
            <person name="Haggblom M.M."/>
            <person name="Woyke T."/>
        </authorList>
    </citation>
    <scope>NUCLEOTIDE SEQUENCE [LARGE SCALE GENOMIC DNA]</scope>
    <source>
        <strain evidence="7">MP5ACTX9</strain>
        <plasmid evidence="7">Plasmid pACIX901</plasmid>
    </source>
</reference>
<keyword evidence="6" id="KW-0614">Plasmid</keyword>
<proteinExistence type="predicted"/>
<dbReference type="HOGENOM" id="CLU_397747_0_0_0"/>
<dbReference type="PANTHER" id="PTHR12558:SF33">
    <property type="entry name" value="BLL7664 PROTEIN"/>
    <property type="match status" value="1"/>
</dbReference>
<keyword evidence="4" id="KW-0472">Membrane</keyword>
<protein>
    <submittedName>
        <fullName evidence="6">Transcriptional regulator, CadC</fullName>
    </submittedName>
</protein>
<dbReference type="PROSITE" id="PS51755">
    <property type="entry name" value="OMPR_PHOB"/>
    <property type="match status" value="1"/>
</dbReference>
<sequence length="680" mass="73581">MQSMLRPSASDGTVSASLPQGPSGVFVYVFADFRLEPENRLLTCAGKEVPLPGRAFDALLMLVRRPGSLLSKEELMASVWAGSFVEESNLTVTISTLRRALNEDPHDRRYIQTVARRGYRFIATVTELPQTVASMPRTFIKENPAETPVSDRLFVEPAEEDVAAGPPIYTGPQPLPGVTPFLRRLRHGAIATVWVGLLAALVLGGWLLLKPNQPLRTLAVLPFSSDSSSTGSAPNGFILLGMTDSITSRLEANLVVRPTSSVLRYSTTAPVSPVVAGREQEVDAVLTGQVNESGGSTQLRLHLIRVSDGLTLWQDSFRAASSDLKGLEQEAGDAASHELGPAGKAGGGPARPAPAANAERSRVDEPAYQLYLRGRFFWNRRTVEGLRKSTEYFRQAIDADPNYAAAYAGLADSYALLASFSVEPGRAANADARSAALSAIQLDPTLAEPHASLGMIYFFTDWNLPAAEVEFGRAIRLNPNYATAHHWYALDLAAMGRFPQALYEIRVAQKLDPLSLIIGTNVGWIEYLAHDYADALHDLHRVLELDPNFVRARTRLGMVEMATGDNSAAEADLKQALVLSGDEDPWVEGLLGDAQARAGNRTAAEHALAKVSVQGSSHYVPPTSRALILLGLGRRAEAVAALSQAIEDHSTSMVYARVDPSLDTLRSDPPFQALMTRMNQ</sequence>
<keyword evidence="4" id="KW-0812">Transmembrane</keyword>
<evidence type="ECO:0000256" key="1">
    <source>
        <dbReference type="ARBA" id="ARBA00023125"/>
    </source>
</evidence>
<geneLocation type="plasmid" evidence="6 7">
    <name>pACIX901</name>
</geneLocation>
<feature type="region of interest" description="Disordered" evidence="3">
    <location>
        <begin position="328"/>
        <end position="361"/>
    </location>
</feature>
<evidence type="ECO:0000256" key="4">
    <source>
        <dbReference type="SAM" id="Phobius"/>
    </source>
</evidence>
<dbReference type="InterPro" id="IPR016032">
    <property type="entry name" value="Sig_transdc_resp-reg_C-effctor"/>
</dbReference>
<dbReference type="PANTHER" id="PTHR12558">
    <property type="entry name" value="CELL DIVISION CYCLE 16,23,27"/>
    <property type="match status" value="1"/>
</dbReference>
<gene>
    <name evidence="6" type="ordered locus">AciX9_4271</name>
</gene>
<evidence type="ECO:0000259" key="5">
    <source>
        <dbReference type="PROSITE" id="PS51755"/>
    </source>
</evidence>
<dbReference type="Pfam" id="PF14559">
    <property type="entry name" value="TPR_19"/>
    <property type="match status" value="1"/>
</dbReference>
<feature type="domain" description="OmpR/PhoB-type" evidence="5">
    <location>
        <begin position="25"/>
        <end position="123"/>
    </location>
</feature>
<dbReference type="EMBL" id="CP002481">
    <property type="protein sequence ID" value="ADW71044.1"/>
    <property type="molecule type" value="Genomic_DNA"/>
</dbReference>
<dbReference type="InterPro" id="IPR011990">
    <property type="entry name" value="TPR-like_helical_dom_sf"/>
</dbReference>
<dbReference type="InterPro" id="IPR036388">
    <property type="entry name" value="WH-like_DNA-bd_sf"/>
</dbReference>
<accession>E8X6G0</accession>
<dbReference type="Gene3D" id="1.10.10.10">
    <property type="entry name" value="Winged helix-like DNA-binding domain superfamily/Winged helix DNA-binding domain"/>
    <property type="match status" value="1"/>
</dbReference>
<keyword evidence="1 2" id="KW-0238">DNA-binding</keyword>
<dbReference type="Pfam" id="PF00486">
    <property type="entry name" value="Trans_reg_C"/>
    <property type="match status" value="1"/>
</dbReference>
<dbReference type="SUPFAM" id="SSF46894">
    <property type="entry name" value="C-terminal effector domain of the bipartite response regulators"/>
    <property type="match status" value="1"/>
</dbReference>
<dbReference type="Gene3D" id="1.25.40.10">
    <property type="entry name" value="Tetratricopeptide repeat domain"/>
    <property type="match status" value="1"/>
</dbReference>
<dbReference type="Proteomes" id="UP000000343">
    <property type="component" value="Plasmid pACIX901"/>
</dbReference>
<feature type="DNA-binding region" description="OmpR/PhoB-type" evidence="2">
    <location>
        <begin position="25"/>
        <end position="123"/>
    </location>
</feature>
<keyword evidence="4" id="KW-1133">Transmembrane helix</keyword>
<dbReference type="AlphaFoldDB" id="E8X6G0"/>
<evidence type="ECO:0000313" key="6">
    <source>
        <dbReference type="EMBL" id="ADW71044.1"/>
    </source>
</evidence>
<dbReference type="SMART" id="SM00862">
    <property type="entry name" value="Trans_reg_C"/>
    <property type="match status" value="1"/>
</dbReference>
<dbReference type="InterPro" id="IPR001867">
    <property type="entry name" value="OmpR/PhoB-type_DNA-bd"/>
</dbReference>